<dbReference type="RefSeq" id="WP_147179488.1">
    <property type="nucleotide sequence ID" value="NZ_BJZP01000006.1"/>
</dbReference>
<keyword evidence="5 9" id="KW-0704">Schiff base</keyword>
<dbReference type="InterPro" id="IPR023214">
    <property type="entry name" value="HAD_sf"/>
</dbReference>
<reference evidence="10 11" key="1">
    <citation type="submission" date="2019-07" db="EMBL/GenBank/DDBJ databases">
        <title>Whole genome shotgun sequence of Rhizobium naphthalenivorans NBRC 107585.</title>
        <authorList>
            <person name="Hosoyama A."/>
            <person name="Uohara A."/>
            <person name="Ohji S."/>
            <person name="Ichikawa N."/>
        </authorList>
    </citation>
    <scope>NUCLEOTIDE SEQUENCE [LARGE SCALE GENOMIC DNA]</scope>
    <source>
        <strain evidence="10 11">NBRC 107585</strain>
    </source>
</reference>
<dbReference type="Gene3D" id="1.10.150.240">
    <property type="entry name" value="Putative phosphatase, domain 2"/>
    <property type="match status" value="1"/>
</dbReference>
<dbReference type="GO" id="GO:0006281">
    <property type="term" value="P:DNA repair"/>
    <property type="evidence" value="ECO:0007669"/>
    <property type="project" value="TreeGrafter"/>
</dbReference>
<dbReference type="InterPro" id="IPR050155">
    <property type="entry name" value="HAD-like_hydrolase_sf"/>
</dbReference>
<dbReference type="Proteomes" id="UP000321717">
    <property type="component" value="Unassembled WGS sequence"/>
</dbReference>
<dbReference type="GO" id="GO:0008967">
    <property type="term" value="F:phosphoglycolate phosphatase activity"/>
    <property type="evidence" value="ECO:0007669"/>
    <property type="project" value="TreeGrafter"/>
</dbReference>
<feature type="binding site" evidence="9">
    <location>
        <position position="184"/>
    </location>
    <ligand>
        <name>Mg(2+)</name>
        <dbReference type="ChEBI" id="CHEBI:18420"/>
    </ligand>
</feature>
<keyword evidence="2 9" id="KW-0479">Metal-binding</keyword>
<gene>
    <name evidence="9 10" type="primary">phnX</name>
    <name evidence="10" type="ORF">RNA01_16540</name>
</gene>
<comment type="function">
    <text evidence="7 9">Involved in phosphonate degradation.</text>
</comment>
<keyword evidence="3 9" id="KW-0378">Hydrolase</keyword>
<evidence type="ECO:0000313" key="10">
    <source>
        <dbReference type="EMBL" id="GEO84722.1"/>
    </source>
</evidence>
<evidence type="ECO:0000256" key="7">
    <source>
        <dbReference type="ARBA" id="ARBA00056573"/>
    </source>
</evidence>
<comment type="catalytic activity">
    <reaction evidence="6 9">
        <text>phosphonoacetaldehyde + H2O = acetaldehyde + phosphate + H(+)</text>
        <dbReference type="Rhea" id="RHEA:18905"/>
        <dbReference type="ChEBI" id="CHEBI:15343"/>
        <dbReference type="ChEBI" id="CHEBI:15377"/>
        <dbReference type="ChEBI" id="CHEBI:15378"/>
        <dbReference type="ChEBI" id="CHEBI:43474"/>
        <dbReference type="ChEBI" id="CHEBI:58383"/>
        <dbReference type="EC" id="3.11.1.1"/>
    </reaction>
</comment>
<evidence type="ECO:0000256" key="9">
    <source>
        <dbReference type="HAMAP-Rule" id="MF_01375"/>
    </source>
</evidence>
<dbReference type="EMBL" id="BJZP01000006">
    <property type="protein sequence ID" value="GEO84722.1"/>
    <property type="molecule type" value="Genomic_DNA"/>
</dbReference>
<dbReference type="InterPro" id="IPR036412">
    <property type="entry name" value="HAD-like_sf"/>
</dbReference>
<dbReference type="SUPFAM" id="SSF56784">
    <property type="entry name" value="HAD-like"/>
    <property type="match status" value="1"/>
</dbReference>
<evidence type="ECO:0000256" key="8">
    <source>
        <dbReference type="ARBA" id="ARBA00066472"/>
    </source>
</evidence>
<dbReference type="HAMAP" id="MF_01375">
    <property type="entry name" value="PhnX"/>
    <property type="match status" value="1"/>
</dbReference>
<accession>A0A512HH07</accession>
<dbReference type="GO" id="GO:0050194">
    <property type="term" value="F:phosphonoacetaldehyde hydrolase activity"/>
    <property type="evidence" value="ECO:0007669"/>
    <property type="project" value="UniProtKB-UniRule"/>
</dbReference>
<dbReference type="GO" id="GO:0019700">
    <property type="term" value="P:organic phosphonate catabolic process"/>
    <property type="evidence" value="ECO:0007669"/>
    <property type="project" value="InterPro"/>
</dbReference>
<dbReference type="NCBIfam" id="TIGR01422">
    <property type="entry name" value="phosphonatase"/>
    <property type="match status" value="1"/>
</dbReference>
<dbReference type="GO" id="GO:0005829">
    <property type="term" value="C:cytosol"/>
    <property type="evidence" value="ECO:0007669"/>
    <property type="project" value="TreeGrafter"/>
</dbReference>
<dbReference type="InterPro" id="IPR023198">
    <property type="entry name" value="PGP-like_dom2"/>
</dbReference>
<dbReference type="AlphaFoldDB" id="A0A512HH07"/>
<evidence type="ECO:0000256" key="3">
    <source>
        <dbReference type="ARBA" id="ARBA00022801"/>
    </source>
</evidence>
<dbReference type="SFLD" id="SFLDG01129">
    <property type="entry name" value="C1.5:_HAD__Beta-PGM__Phosphata"/>
    <property type="match status" value="1"/>
</dbReference>
<proteinExistence type="inferred from homology"/>
<keyword evidence="11" id="KW-1185">Reference proteome</keyword>
<dbReference type="EC" id="3.11.1.1" evidence="8 9"/>
<organism evidence="10 11">
    <name type="scientific">Ciceribacter naphthalenivorans</name>
    <dbReference type="NCBI Taxonomy" id="1118451"/>
    <lineage>
        <taxon>Bacteria</taxon>
        <taxon>Pseudomonadati</taxon>
        <taxon>Pseudomonadota</taxon>
        <taxon>Alphaproteobacteria</taxon>
        <taxon>Hyphomicrobiales</taxon>
        <taxon>Rhizobiaceae</taxon>
        <taxon>Ciceribacter</taxon>
    </lineage>
</organism>
<keyword evidence="4 9" id="KW-0460">Magnesium</keyword>
<feature type="active site" description="Schiff-base intermediate with substrate" evidence="9">
    <location>
        <position position="51"/>
    </location>
</feature>
<dbReference type="Gene3D" id="3.40.50.1000">
    <property type="entry name" value="HAD superfamily/HAD-like"/>
    <property type="match status" value="1"/>
</dbReference>
<dbReference type="OrthoDB" id="5504491at2"/>
<name>A0A512HH07_9HYPH</name>
<feature type="binding site" evidence="9">
    <location>
        <position position="12"/>
    </location>
    <ligand>
        <name>Mg(2+)</name>
        <dbReference type="ChEBI" id="CHEBI:18420"/>
    </ligand>
</feature>
<evidence type="ECO:0000256" key="1">
    <source>
        <dbReference type="ARBA" id="ARBA00011738"/>
    </source>
</evidence>
<protein>
    <recommendedName>
        <fullName evidence="8 9">Phosphonoacetaldehyde hydrolase</fullName>
        <shortName evidence="9">Phosphonatase</shortName>
        <ecNumber evidence="8 9">3.11.1.1</ecNumber>
    </recommendedName>
    <alternativeName>
        <fullName evidence="9">Phosphonoacetaldehyde phosphonohydrolase</fullName>
    </alternativeName>
</protein>
<evidence type="ECO:0000256" key="6">
    <source>
        <dbReference type="ARBA" id="ARBA00052005"/>
    </source>
</evidence>
<comment type="caution">
    <text evidence="10">The sequence shown here is derived from an EMBL/GenBank/DDBJ whole genome shotgun (WGS) entry which is preliminary data.</text>
</comment>
<dbReference type="SFLD" id="SFLDS00003">
    <property type="entry name" value="Haloacid_Dehalogenase"/>
    <property type="match status" value="1"/>
</dbReference>
<feature type="active site" description="Nucleophile" evidence="9">
    <location>
        <position position="10"/>
    </location>
</feature>
<comment type="cofactor">
    <cofactor evidence="9">
        <name>Mg(2+)</name>
        <dbReference type="ChEBI" id="CHEBI:18420"/>
    </cofactor>
    <text evidence="9">Binds 1 Mg(2+) ion per subunit.</text>
</comment>
<evidence type="ECO:0000313" key="11">
    <source>
        <dbReference type="Proteomes" id="UP000321717"/>
    </source>
</evidence>
<evidence type="ECO:0000256" key="2">
    <source>
        <dbReference type="ARBA" id="ARBA00022723"/>
    </source>
</evidence>
<sequence length="267" mass="28011">MTELQAVVFDWAGTLIDFGSCAPMGAFVEVFGRFGVEITVAEARAPMGRAKRDHIAAILAAPRISAAWVAAHGAAPTDADIDAIYEMFVPMNAEAAVHHADPIPGAPGVLAELRARGLKIGSTTGYTREIMQRILPLAEAAGLRADSLICAGDLPEGRPSPLGMFRTFIDLDIWPAWRVVKIDDTPVGIAEGVNAGCWTVGVTLSGNEAGLSEAELAALSPAERDALRNRAGRALSAEGAHFLVDSVADLLPVLDEIDRQLAAGAQP</sequence>
<dbReference type="GO" id="GO:0000287">
    <property type="term" value="F:magnesium ion binding"/>
    <property type="evidence" value="ECO:0007669"/>
    <property type="project" value="UniProtKB-UniRule"/>
</dbReference>
<evidence type="ECO:0000256" key="4">
    <source>
        <dbReference type="ARBA" id="ARBA00022842"/>
    </source>
</evidence>
<dbReference type="InterPro" id="IPR006323">
    <property type="entry name" value="Phosphonoacetald_hydro"/>
</dbReference>
<comment type="similarity">
    <text evidence="9">Belongs to the HAD-like hydrolase superfamily. PhnX family.</text>
</comment>
<comment type="subunit">
    <text evidence="1 9">Homodimer.</text>
</comment>
<dbReference type="FunFam" id="1.10.150.240:FF:000006">
    <property type="entry name" value="Phosphonoacetaldehyde hydrolase"/>
    <property type="match status" value="1"/>
</dbReference>
<dbReference type="PANTHER" id="PTHR43434:SF19">
    <property type="entry name" value="PHOSPHONOACETALDEHYDE HYDROLASE"/>
    <property type="match status" value="1"/>
</dbReference>
<feature type="binding site" evidence="9">
    <location>
        <position position="10"/>
    </location>
    <ligand>
        <name>Mg(2+)</name>
        <dbReference type="ChEBI" id="CHEBI:18420"/>
    </ligand>
</feature>
<dbReference type="SFLD" id="SFLDG01135">
    <property type="entry name" value="C1.5.6:_HAD__Beta-PGM__Phospha"/>
    <property type="match status" value="1"/>
</dbReference>
<dbReference type="Pfam" id="PF00702">
    <property type="entry name" value="Hydrolase"/>
    <property type="match status" value="1"/>
</dbReference>
<evidence type="ECO:0000256" key="5">
    <source>
        <dbReference type="ARBA" id="ARBA00023270"/>
    </source>
</evidence>
<dbReference type="PANTHER" id="PTHR43434">
    <property type="entry name" value="PHOSPHOGLYCOLATE PHOSPHATASE"/>
    <property type="match status" value="1"/>
</dbReference>